<protein>
    <recommendedName>
        <fullName evidence="4">Secreted protein</fullName>
    </recommendedName>
</protein>
<dbReference type="Proteomes" id="UP001194468">
    <property type="component" value="Unassembled WGS sequence"/>
</dbReference>
<proteinExistence type="predicted"/>
<accession>A0AAD4G8Q4</accession>
<evidence type="ECO:0008006" key="4">
    <source>
        <dbReference type="Google" id="ProtNLM"/>
    </source>
</evidence>
<evidence type="ECO:0000313" key="2">
    <source>
        <dbReference type="EMBL" id="KAF8430842.1"/>
    </source>
</evidence>
<name>A0AAD4G8Q4_BOLED</name>
<reference evidence="2" key="1">
    <citation type="submission" date="2019-10" db="EMBL/GenBank/DDBJ databases">
        <authorList>
            <consortium name="DOE Joint Genome Institute"/>
            <person name="Kuo A."/>
            <person name="Miyauchi S."/>
            <person name="Kiss E."/>
            <person name="Drula E."/>
            <person name="Kohler A."/>
            <person name="Sanchez-Garcia M."/>
            <person name="Andreopoulos B."/>
            <person name="Barry K.W."/>
            <person name="Bonito G."/>
            <person name="Buee M."/>
            <person name="Carver A."/>
            <person name="Chen C."/>
            <person name="Cichocki N."/>
            <person name="Clum A."/>
            <person name="Culley D."/>
            <person name="Crous P.W."/>
            <person name="Fauchery L."/>
            <person name="Girlanda M."/>
            <person name="Hayes R."/>
            <person name="Keri Z."/>
            <person name="LaButti K."/>
            <person name="Lipzen A."/>
            <person name="Lombard V."/>
            <person name="Magnuson J."/>
            <person name="Maillard F."/>
            <person name="Morin E."/>
            <person name="Murat C."/>
            <person name="Nolan M."/>
            <person name="Ohm R."/>
            <person name="Pangilinan J."/>
            <person name="Pereira M."/>
            <person name="Perotto S."/>
            <person name="Peter M."/>
            <person name="Riley R."/>
            <person name="Sitrit Y."/>
            <person name="Stielow B."/>
            <person name="Szollosi G."/>
            <person name="Zifcakova L."/>
            <person name="Stursova M."/>
            <person name="Spatafora J.W."/>
            <person name="Tedersoo L."/>
            <person name="Vaario L.-M."/>
            <person name="Yamada A."/>
            <person name="Yan M."/>
            <person name="Wang P."/>
            <person name="Xu J."/>
            <person name="Bruns T."/>
            <person name="Baldrian P."/>
            <person name="Vilgalys R."/>
            <person name="Henrissat B."/>
            <person name="Grigoriev I.V."/>
            <person name="Hibbett D."/>
            <person name="Nagy L.G."/>
            <person name="Martin F.M."/>
        </authorList>
    </citation>
    <scope>NUCLEOTIDE SEQUENCE</scope>
    <source>
        <strain evidence="2">BED1</strain>
    </source>
</reference>
<dbReference type="EMBL" id="WHUW01000056">
    <property type="protein sequence ID" value="KAF8430842.1"/>
    <property type="molecule type" value="Genomic_DNA"/>
</dbReference>
<evidence type="ECO:0000313" key="3">
    <source>
        <dbReference type="Proteomes" id="UP001194468"/>
    </source>
</evidence>
<dbReference type="AlphaFoldDB" id="A0AAD4G8Q4"/>
<sequence>MVVVPLVITLMIVLVSRPGWEIFGEFDHVFRFRSRRVTCRVSLLIAQPGAYHIEHVVDLHRTRLPPLDSQRAKEISIAPTTAGAGAP</sequence>
<comment type="caution">
    <text evidence="2">The sequence shown here is derived from an EMBL/GenBank/DDBJ whole genome shotgun (WGS) entry which is preliminary data.</text>
</comment>
<feature type="chain" id="PRO_5042265116" description="Secreted protein" evidence="1">
    <location>
        <begin position="19"/>
        <end position="87"/>
    </location>
</feature>
<keyword evidence="3" id="KW-1185">Reference proteome</keyword>
<reference evidence="2" key="2">
    <citation type="journal article" date="2020" name="Nat. Commun.">
        <title>Large-scale genome sequencing of mycorrhizal fungi provides insights into the early evolution of symbiotic traits.</title>
        <authorList>
            <person name="Miyauchi S."/>
            <person name="Kiss E."/>
            <person name="Kuo A."/>
            <person name="Drula E."/>
            <person name="Kohler A."/>
            <person name="Sanchez-Garcia M."/>
            <person name="Morin E."/>
            <person name="Andreopoulos B."/>
            <person name="Barry K.W."/>
            <person name="Bonito G."/>
            <person name="Buee M."/>
            <person name="Carver A."/>
            <person name="Chen C."/>
            <person name="Cichocki N."/>
            <person name="Clum A."/>
            <person name="Culley D."/>
            <person name="Crous P.W."/>
            <person name="Fauchery L."/>
            <person name="Girlanda M."/>
            <person name="Hayes R.D."/>
            <person name="Keri Z."/>
            <person name="LaButti K."/>
            <person name="Lipzen A."/>
            <person name="Lombard V."/>
            <person name="Magnuson J."/>
            <person name="Maillard F."/>
            <person name="Murat C."/>
            <person name="Nolan M."/>
            <person name="Ohm R.A."/>
            <person name="Pangilinan J."/>
            <person name="Pereira M.F."/>
            <person name="Perotto S."/>
            <person name="Peter M."/>
            <person name="Pfister S."/>
            <person name="Riley R."/>
            <person name="Sitrit Y."/>
            <person name="Stielow J.B."/>
            <person name="Szollosi G."/>
            <person name="Zifcakova L."/>
            <person name="Stursova M."/>
            <person name="Spatafora J.W."/>
            <person name="Tedersoo L."/>
            <person name="Vaario L.M."/>
            <person name="Yamada A."/>
            <person name="Yan M."/>
            <person name="Wang P."/>
            <person name="Xu J."/>
            <person name="Bruns T."/>
            <person name="Baldrian P."/>
            <person name="Vilgalys R."/>
            <person name="Dunand C."/>
            <person name="Henrissat B."/>
            <person name="Grigoriev I.V."/>
            <person name="Hibbett D."/>
            <person name="Nagy L.G."/>
            <person name="Martin F.M."/>
        </authorList>
    </citation>
    <scope>NUCLEOTIDE SEQUENCE</scope>
    <source>
        <strain evidence="2">BED1</strain>
    </source>
</reference>
<keyword evidence="1" id="KW-0732">Signal</keyword>
<gene>
    <name evidence="2" type="ORF">L210DRAFT_980398</name>
</gene>
<evidence type="ECO:0000256" key="1">
    <source>
        <dbReference type="SAM" id="SignalP"/>
    </source>
</evidence>
<organism evidence="2 3">
    <name type="scientific">Boletus edulis BED1</name>
    <dbReference type="NCBI Taxonomy" id="1328754"/>
    <lineage>
        <taxon>Eukaryota</taxon>
        <taxon>Fungi</taxon>
        <taxon>Dikarya</taxon>
        <taxon>Basidiomycota</taxon>
        <taxon>Agaricomycotina</taxon>
        <taxon>Agaricomycetes</taxon>
        <taxon>Agaricomycetidae</taxon>
        <taxon>Boletales</taxon>
        <taxon>Boletineae</taxon>
        <taxon>Boletaceae</taxon>
        <taxon>Boletoideae</taxon>
        <taxon>Boletus</taxon>
    </lineage>
</organism>
<feature type="signal peptide" evidence="1">
    <location>
        <begin position="1"/>
        <end position="18"/>
    </location>
</feature>